<comment type="caution">
    <text evidence="1">The sequence shown here is derived from an EMBL/GenBank/DDBJ whole genome shotgun (WGS) entry which is preliminary data.</text>
</comment>
<protein>
    <submittedName>
        <fullName evidence="1">Uncharacterized protein</fullName>
    </submittedName>
</protein>
<reference evidence="1 2" key="1">
    <citation type="journal article" date="2013" name="Proc. Natl. Acad. Sci. U.S.A.">
        <title>Genome of an arbuscular mycorrhizal fungus provides insight into the oldest plant symbiosis.</title>
        <authorList>
            <person name="Tisserant E."/>
            <person name="Malbreil M."/>
            <person name="Kuo A."/>
            <person name="Kohler A."/>
            <person name="Symeonidi A."/>
            <person name="Balestrini R."/>
            <person name="Charron P."/>
            <person name="Duensing N."/>
            <person name="Frei Dit Frey N."/>
            <person name="Gianinazzi-Pearson V."/>
            <person name="Gilbert L.B."/>
            <person name="Handa Y."/>
            <person name="Herr J.R."/>
            <person name="Hijri M."/>
            <person name="Koul R."/>
            <person name="Kawaguchi M."/>
            <person name="Krajinski F."/>
            <person name="Lammers P.J."/>
            <person name="Masclaux F.G."/>
            <person name="Murat C."/>
            <person name="Morin E."/>
            <person name="Ndikumana S."/>
            <person name="Pagni M."/>
            <person name="Petitpierre D."/>
            <person name="Requena N."/>
            <person name="Rosikiewicz P."/>
            <person name="Riley R."/>
            <person name="Saito K."/>
            <person name="San Clemente H."/>
            <person name="Shapiro H."/>
            <person name="van Tuinen D."/>
            <person name="Becard G."/>
            <person name="Bonfante P."/>
            <person name="Paszkowski U."/>
            <person name="Shachar-Hill Y.Y."/>
            <person name="Tuskan G.A."/>
            <person name="Young P.W."/>
            <person name="Sanders I.R."/>
            <person name="Henrissat B."/>
            <person name="Rensing S.A."/>
            <person name="Grigoriev I.V."/>
            <person name="Corradi N."/>
            <person name="Roux C."/>
            <person name="Martin F."/>
        </authorList>
    </citation>
    <scope>NUCLEOTIDE SEQUENCE [LARGE SCALE GENOMIC DNA]</scope>
    <source>
        <strain evidence="1 2">DAOM 197198</strain>
    </source>
</reference>
<reference evidence="1 2" key="2">
    <citation type="journal article" date="2018" name="New Phytol.">
        <title>High intraspecific genome diversity in the model arbuscular mycorrhizal symbiont Rhizophagus irregularis.</title>
        <authorList>
            <person name="Chen E.C.H."/>
            <person name="Morin E."/>
            <person name="Beaudet D."/>
            <person name="Noel J."/>
            <person name="Yildirir G."/>
            <person name="Ndikumana S."/>
            <person name="Charron P."/>
            <person name="St-Onge C."/>
            <person name="Giorgi J."/>
            <person name="Kruger M."/>
            <person name="Marton T."/>
            <person name="Ropars J."/>
            <person name="Grigoriev I.V."/>
            <person name="Hainaut M."/>
            <person name="Henrissat B."/>
            <person name="Roux C."/>
            <person name="Martin F."/>
            <person name="Corradi N."/>
        </authorList>
    </citation>
    <scope>NUCLEOTIDE SEQUENCE [LARGE SCALE GENOMIC DNA]</scope>
    <source>
        <strain evidence="1 2">DAOM 197198</strain>
    </source>
</reference>
<evidence type="ECO:0000313" key="1">
    <source>
        <dbReference type="EMBL" id="POG64803.1"/>
    </source>
</evidence>
<sequence>MMEFIPAVLYLNIVILQPYKKIGYVFYKVFIRFFSLEITYHNRIRKNAQFRITKNMVWIRNLHGIHMEFT</sequence>
<accession>A0A2P4PHD8</accession>
<keyword evidence="2" id="KW-1185">Reference proteome</keyword>
<dbReference type="VEuPathDB" id="FungiDB:RhiirFUN_022364"/>
<proteinExistence type="predicted"/>
<organism evidence="1 2">
    <name type="scientific">Rhizophagus irregularis (strain DAOM 181602 / DAOM 197198 / MUCL 43194)</name>
    <name type="common">Arbuscular mycorrhizal fungus</name>
    <name type="synonym">Glomus intraradices</name>
    <dbReference type="NCBI Taxonomy" id="747089"/>
    <lineage>
        <taxon>Eukaryota</taxon>
        <taxon>Fungi</taxon>
        <taxon>Fungi incertae sedis</taxon>
        <taxon>Mucoromycota</taxon>
        <taxon>Glomeromycotina</taxon>
        <taxon>Glomeromycetes</taxon>
        <taxon>Glomerales</taxon>
        <taxon>Glomeraceae</taxon>
        <taxon>Rhizophagus</taxon>
    </lineage>
</organism>
<dbReference type="EMBL" id="AUPC02000230">
    <property type="protein sequence ID" value="POG64803.1"/>
    <property type="molecule type" value="Genomic_DNA"/>
</dbReference>
<gene>
    <name evidence="1" type="ORF">GLOIN_2v1671693</name>
</gene>
<evidence type="ECO:0000313" key="2">
    <source>
        <dbReference type="Proteomes" id="UP000018888"/>
    </source>
</evidence>
<dbReference type="AlphaFoldDB" id="A0A2P4PHD8"/>
<dbReference type="Proteomes" id="UP000018888">
    <property type="component" value="Unassembled WGS sequence"/>
</dbReference>
<name>A0A2P4PHD8_RHIID</name>